<dbReference type="Proteomes" id="UP001300261">
    <property type="component" value="Unassembled WGS sequence"/>
</dbReference>
<evidence type="ECO:0000313" key="2">
    <source>
        <dbReference type="Proteomes" id="UP001300261"/>
    </source>
</evidence>
<accession>A0ABT3QYB5</accession>
<evidence type="ECO:0000313" key="1">
    <source>
        <dbReference type="EMBL" id="MCX2721838.1"/>
    </source>
</evidence>
<dbReference type="RefSeq" id="WP_265961545.1">
    <property type="nucleotide sequence ID" value="NZ_JAPEVI010000003.1"/>
</dbReference>
<protein>
    <submittedName>
        <fullName evidence="1">Uncharacterized protein</fullName>
    </submittedName>
</protein>
<keyword evidence="2" id="KW-1185">Reference proteome</keyword>
<organism evidence="1 2">
    <name type="scientific">Roseibium salinum</name>
    <dbReference type="NCBI Taxonomy" id="1604349"/>
    <lineage>
        <taxon>Bacteria</taxon>
        <taxon>Pseudomonadati</taxon>
        <taxon>Pseudomonadota</taxon>
        <taxon>Alphaproteobacteria</taxon>
        <taxon>Hyphomicrobiales</taxon>
        <taxon>Stappiaceae</taxon>
        <taxon>Roseibium</taxon>
    </lineage>
</organism>
<sequence length="145" mass="16271">MTLRQNGDGEGRLCHQFEGGFGRPFLFEKKGSDMDEIIMRRLKHLQWLEENHEKDFQERLGVGTAEAEKRREEVADALSADWNGKRQTSVSAVPPRALPSGWRKEHWKTQQAIAADYAGVKAASKYEAVKALAAYEARLKGGEAA</sequence>
<reference evidence="1 2" key="1">
    <citation type="journal article" date="2016" name="Int. J. Syst. Evol. Microbiol.">
        <title>Labrenzia salina sp. nov., isolated from the rhizosphere of the halophyte Arthrocnemum macrostachyum.</title>
        <authorList>
            <person name="Camacho M."/>
            <person name="Redondo-Gomez S."/>
            <person name="Rodriguez-Llorente I."/>
            <person name="Rohde M."/>
            <person name="Sproer C."/>
            <person name="Schumann P."/>
            <person name="Klenk H.P."/>
            <person name="Montero-Calasanz M.D.C."/>
        </authorList>
    </citation>
    <scope>NUCLEOTIDE SEQUENCE [LARGE SCALE GENOMIC DNA]</scope>
    <source>
        <strain evidence="1 2">DSM 29163</strain>
    </source>
</reference>
<proteinExistence type="predicted"/>
<dbReference type="EMBL" id="JAPEVI010000003">
    <property type="protein sequence ID" value="MCX2721838.1"/>
    <property type="molecule type" value="Genomic_DNA"/>
</dbReference>
<gene>
    <name evidence="1" type="ORF">ON753_05370</name>
</gene>
<name>A0ABT3QYB5_9HYPH</name>
<comment type="caution">
    <text evidence="1">The sequence shown here is derived from an EMBL/GenBank/DDBJ whole genome shotgun (WGS) entry which is preliminary data.</text>
</comment>